<gene>
    <name evidence="1" type="ORF">IQ247_10920</name>
</gene>
<evidence type="ECO:0000313" key="1">
    <source>
        <dbReference type="EMBL" id="MBE9213178.1"/>
    </source>
</evidence>
<accession>A0A8J7F010</accession>
<evidence type="ECO:0000313" key="2">
    <source>
        <dbReference type="Proteomes" id="UP000620559"/>
    </source>
</evidence>
<reference evidence="1" key="1">
    <citation type="submission" date="2020-10" db="EMBL/GenBank/DDBJ databases">
        <authorList>
            <person name="Castelo-Branco R."/>
            <person name="Eusebio N."/>
            <person name="Adriana R."/>
            <person name="Vieira A."/>
            <person name="Brugerolle De Fraissinette N."/>
            <person name="Rezende De Castro R."/>
            <person name="Schneider M.P."/>
            <person name="Vasconcelos V."/>
            <person name="Leao P.N."/>
        </authorList>
    </citation>
    <scope>NUCLEOTIDE SEQUENCE</scope>
    <source>
        <strain evidence="1">LEGE 06105</strain>
    </source>
</reference>
<sequence length="58" mass="6533">MRVKWRKLLVETSAWVTTEVLLNVVGLDNLADYSEFVFQSKVIADATEAFSNLITLVS</sequence>
<keyword evidence="2" id="KW-1185">Reference proteome</keyword>
<dbReference type="EMBL" id="JADEWL010000027">
    <property type="protein sequence ID" value="MBE9213178.1"/>
    <property type="molecule type" value="Genomic_DNA"/>
</dbReference>
<name>A0A8J7F010_9CYAN</name>
<comment type="caution">
    <text evidence="1">The sequence shown here is derived from an EMBL/GenBank/DDBJ whole genome shotgun (WGS) entry which is preliminary data.</text>
</comment>
<organism evidence="1 2">
    <name type="scientific">Plectonema cf. radiosum LEGE 06105</name>
    <dbReference type="NCBI Taxonomy" id="945769"/>
    <lineage>
        <taxon>Bacteria</taxon>
        <taxon>Bacillati</taxon>
        <taxon>Cyanobacteriota</taxon>
        <taxon>Cyanophyceae</taxon>
        <taxon>Oscillatoriophycideae</taxon>
        <taxon>Oscillatoriales</taxon>
        <taxon>Microcoleaceae</taxon>
        <taxon>Plectonema</taxon>
    </lineage>
</organism>
<dbReference type="Proteomes" id="UP000620559">
    <property type="component" value="Unassembled WGS sequence"/>
</dbReference>
<proteinExistence type="predicted"/>
<protein>
    <submittedName>
        <fullName evidence="1">Uncharacterized protein</fullName>
    </submittedName>
</protein>
<dbReference type="AlphaFoldDB" id="A0A8J7F010"/>
<dbReference type="RefSeq" id="WP_193919828.1">
    <property type="nucleotide sequence ID" value="NZ_JADEWL010000027.1"/>
</dbReference>